<dbReference type="InterPro" id="IPR027417">
    <property type="entry name" value="P-loop_NTPase"/>
</dbReference>
<dbReference type="Gene3D" id="3.40.50.300">
    <property type="entry name" value="P-loop containing nucleotide triphosphate hydrolases"/>
    <property type="match status" value="1"/>
</dbReference>
<organism evidence="2 3">
    <name type="scientific">Rossellomorea oryzaecorticis</name>
    <dbReference type="NCBI Taxonomy" id="1396505"/>
    <lineage>
        <taxon>Bacteria</taxon>
        <taxon>Bacillati</taxon>
        <taxon>Bacillota</taxon>
        <taxon>Bacilli</taxon>
        <taxon>Bacillales</taxon>
        <taxon>Bacillaceae</taxon>
        <taxon>Rossellomorea</taxon>
    </lineage>
</organism>
<keyword evidence="3" id="KW-1185">Reference proteome</keyword>
<accession>A0ABU9K4Y0</accession>
<comment type="caution">
    <text evidence="2">The sequence shown here is derived from an EMBL/GenBank/DDBJ whole genome shotgun (WGS) entry which is preliminary data.</text>
</comment>
<dbReference type="GO" id="GO:0005524">
    <property type="term" value="F:ATP binding"/>
    <property type="evidence" value="ECO:0007669"/>
    <property type="project" value="UniProtKB-KW"/>
</dbReference>
<evidence type="ECO:0000313" key="3">
    <source>
        <dbReference type="Proteomes" id="UP001389717"/>
    </source>
</evidence>
<name>A0ABU9K4Y0_9BACI</name>
<dbReference type="SUPFAM" id="SSF52540">
    <property type="entry name" value="P-loop containing nucleoside triphosphate hydrolases"/>
    <property type="match status" value="1"/>
</dbReference>
<protein>
    <submittedName>
        <fullName evidence="2">ATP-binding protein</fullName>
    </submittedName>
</protein>
<evidence type="ECO:0000259" key="1">
    <source>
        <dbReference type="Pfam" id="PF13401"/>
    </source>
</evidence>
<sequence length="435" mass="50383">MTVTVSLKDVFGVSKNILKSYVLRPEIDNEFEDKLVLTDHHLVVFGETKVGKSHLRKKYIPENKDVVVVDCTKGVSLSEIYTQILYKANIELTDSLSRSIEEGSRLTGEIQANFLQFLKSKLSGELSEKEITTEIVKPPIPSTVSVRLADELKKAGVEFIVLDDFHYLNLIEQYLLAYDLKMFYQSGLRFIIIGTKISSGYFEKFNGELSQRIDYIDATKWSVENLREIQQKGCHELNIGISDEIVDYFISTSSGIVAVYQALLFDYCRMNEIKKTVTDHIVLDNLELARECNLNYWKNYSEMYFKKIQDIAGGGRRRKLQLYYYIMVVVMNSSVEVLRKGFPFQYLFEKINEIHPLKTSLNQGSLTSVLNHIDDLQVDKDIFPKVFTYYDKRLYVVDSVFYYIMQHFPPEKIDEILPPHEYEIKLGEISEDAVE</sequence>
<reference evidence="2 3" key="1">
    <citation type="submission" date="2024-04" db="EMBL/GenBank/DDBJ databases">
        <title>Bacillus oryzaecorticis sp. nov., a moderately halophilic bacterium isolated from rice husks.</title>
        <authorList>
            <person name="Zhu H.-S."/>
        </authorList>
    </citation>
    <scope>NUCLEOTIDE SEQUENCE [LARGE SCALE GENOMIC DNA]</scope>
    <source>
        <strain evidence="2 3">ZC255</strain>
    </source>
</reference>
<dbReference type="EMBL" id="JBBYAF010000003">
    <property type="protein sequence ID" value="MEL3971126.1"/>
    <property type="molecule type" value="Genomic_DNA"/>
</dbReference>
<keyword evidence="2" id="KW-0067">ATP-binding</keyword>
<dbReference type="InterPro" id="IPR049945">
    <property type="entry name" value="AAA_22"/>
</dbReference>
<keyword evidence="2" id="KW-0547">Nucleotide-binding</keyword>
<dbReference type="RefSeq" id="WP_341980037.1">
    <property type="nucleotide sequence ID" value="NZ_JBBYAF010000003.1"/>
</dbReference>
<dbReference type="Proteomes" id="UP001389717">
    <property type="component" value="Unassembled WGS sequence"/>
</dbReference>
<dbReference type="Pfam" id="PF13401">
    <property type="entry name" value="AAA_22"/>
    <property type="match status" value="1"/>
</dbReference>
<evidence type="ECO:0000313" key="2">
    <source>
        <dbReference type="EMBL" id="MEL3971126.1"/>
    </source>
</evidence>
<proteinExistence type="predicted"/>
<gene>
    <name evidence="2" type="ORF">AAEO50_02445</name>
</gene>
<feature type="domain" description="ORC1/DEAH AAA+ ATPase" evidence="1">
    <location>
        <begin position="39"/>
        <end position="195"/>
    </location>
</feature>